<name>A0ABS2E7R5_9FIRM</name>
<reference evidence="3 4" key="1">
    <citation type="journal article" date="2021" name="Sci. Rep.">
        <title>The distribution of antibiotic resistance genes in chicken gut microbiota commensals.</title>
        <authorList>
            <person name="Juricova H."/>
            <person name="Matiasovicova J."/>
            <person name="Kubasova T."/>
            <person name="Cejkova D."/>
            <person name="Rychlik I."/>
        </authorList>
    </citation>
    <scope>NUCLEOTIDE SEQUENCE [LARGE SCALE GENOMIC DNA]</scope>
    <source>
        <strain evidence="3 4">An773</strain>
    </source>
</reference>
<evidence type="ECO:0000313" key="4">
    <source>
        <dbReference type="Proteomes" id="UP000716906"/>
    </source>
</evidence>
<feature type="domain" description="Nucleoside transporter/FeoB GTPase Gate" evidence="2">
    <location>
        <begin position="142"/>
        <end position="240"/>
    </location>
</feature>
<keyword evidence="1" id="KW-0472">Membrane</keyword>
<feature type="transmembrane region" description="Helical" evidence="1">
    <location>
        <begin position="369"/>
        <end position="389"/>
    </location>
</feature>
<proteinExistence type="predicted"/>
<keyword evidence="1" id="KW-1133">Transmembrane helix</keyword>
<feature type="transmembrane region" description="Helical" evidence="1">
    <location>
        <begin position="217"/>
        <end position="241"/>
    </location>
</feature>
<feature type="transmembrane region" description="Helical" evidence="1">
    <location>
        <begin position="401"/>
        <end position="422"/>
    </location>
</feature>
<dbReference type="EMBL" id="JACLYY010000004">
    <property type="protein sequence ID" value="MBM6737669.1"/>
    <property type="molecule type" value="Genomic_DNA"/>
</dbReference>
<dbReference type="Proteomes" id="UP000716906">
    <property type="component" value="Unassembled WGS sequence"/>
</dbReference>
<evidence type="ECO:0000259" key="2">
    <source>
        <dbReference type="Pfam" id="PF07670"/>
    </source>
</evidence>
<sequence>MENAVEKTVESTYINKKNLLKFIFGSAFGVLMFLVPIPYETSFTTLLDFVKMWLQALFGGSLIYIVVTLLVVSAVLSTYDFFAKPDFIRKNRYLSKAFCTTPLYLVSKIIGAVAGVMVLTGMGPEIVVSADTGGTIIDLCGTLFCILIAFSFVLPFLTDCGIMEFLGVIARPVVRPLFHVPGRASVDLIASWFGAANAAVILTREQYMKGFYTKREAGYIMTNFSLVSVPFCLMVANTIGLDSIFPVFYLCICLIGIILAVIIVRIPPIRTIPDTYREVTGRQVAEDRPEEKGIWRFALESSCKRAGEFHLDTVLTSGLEVMMGTLFDLIPIVASWGVIALAIATYTPFFDWISYPMGLYLQLFGVEDAFAVAPATLVGFTDMFIPALLIAGTEVAVKTKFIIGVLSLVQIIYLTEVGTVVIKSEVPLGFWKLFAIFLERTLIAIPFIVLFANLIY</sequence>
<evidence type="ECO:0000313" key="3">
    <source>
        <dbReference type="EMBL" id="MBM6737669.1"/>
    </source>
</evidence>
<organism evidence="3 4">
    <name type="scientific">Faecalicatena fissicatena</name>
    <dbReference type="NCBI Taxonomy" id="290055"/>
    <lineage>
        <taxon>Bacteria</taxon>
        <taxon>Bacillati</taxon>
        <taxon>Bacillota</taxon>
        <taxon>Clostridia</taxon>
        <taxon>Lachnospirales</taxon>
        <taxon>Lachnospiraceae</taxon>
        <taxon>Faecalicatena</taxon>
    </lineage>
</organism>
<evidence type="ECO:0000256" key="1">
    <source>
        <dbReference type="SAM" id="Phobius"/>
    </source>
</evidence>
<dbReference type="RefSeq" id="WP_033125413.1">
    <property type="nucleotide sequence ID" value="NZ_JACLYY010000004.1"/>
</dbReference>
<protein>
    <submittedName>
        <fullName evidence="3">YjiH family protein</fullName>
    </submittedName>
</protein>
<feature type="transmembrane region" description="Helical" evidence="1">
    <location>
        <begin position="103"/>
        <end position="123"/>
    </location>
</feature>
<keyword evidence="4" id="KW-1185">Reference proteome</keyword>
<feature type="transmembrane region" description="Helical" evidence="1">
    <location>
        <begin position="135"/>
        <end position="157"/>
    </location>
</feature>
<feature type="transmembrane region" description="Helical" evidence="1">
    <location>
        <begin position="329"/>
        <end position="349"/>
    </location>
</feature>
<keyword evidence="1" id="KW-0812">Transmembrane</keyword>
<feature type="transmembrane region" description="Helical" evidence="1">
    <location>
        <begin position="57"/>
        <end position="82"/>
    </location>
</feature>
<feature type="transmembrane region" description="Helical" evidence="1">
    <location>
        <begin position="247"/>
        <end position="267"/>
    </location>
</feature>
<comment type="caution">
    <text evidence="3">The sequence shown here is derived from an EMBL/GenBank/DDBJ whole genome shotgun (WGS) entry which is preliminary data.</text>
</comment>
<feature type="transmembrane region" description="Helical" evidence="1">
    <location>
        <begin position="19"/>
        <end position="37"/>
    </location>
</feature>
<dbReference type="InterPro" id="IPR011642">
    <property type="entry name" value="Gate_dom"/>
</dbReference>
<feature type="transmembrane region" description="Helical" evidence="1">
    <location>
        <begin position="434"/>
        <end position="455"/>
    </location>
</feature>
<dbReference type="Pfam" id="PF07670">
    <property type="entry name" value="Gate"/>
    <property type="match status" value="1"/>
</dbReference>
<accession>A0ABS2E7R5</accession>
<gene>
    <name evidence="3" type="ORF">H7U36_06035</name>
</gene>